<protein>
    <submittedName>
        <fullName evidence="1">Uncharacterized protein</fullName>
    </submittedName>
</protein>
<reference evidence="1 2" key="1">
    <citation type="submission" date="2020-08" db="EMBL/GenBank/DDBJ databases">
        <title>Clostridia isolated from Swiss meat.</title>
        <authorList>
            <person name="Wambui J."/>
            <person name="Stevens M.J.A."/>
            <person name="Stephan R."/>
        </authorList>
    </citation>
    <scope>NUCLEOTIDE SEQUENCE [LARGE SCALE GENOMIC DNA]</scope>
    <source>
        <strain evidence="1 2">CM001</strain>
    </source>
</reference>
<gene>
    <name evidence="1" type="ORF">H7E68_16650</name>
</gene>
<organism evidence="1 2">
    <name type="scientific">Clostridium gasigenes</name>
    <dbReference type="NCBI Taxonomy" id="94869"/>
    <lineage>
        <taxon>Bacteria</taxon>
        <taxon>Bacillati</taxon>
        <taxon>Bacillota</taxon>
        <taxon>Clostridia</taxon>
        <taxon>Eubacteriales</taxon>
        <taxon>Clostridiaceae</taxon>
        <taxon>Clostridium</taxon>
    </lineage>
</organism>
<dbReference type="EMBL" id="JACKWY010000013">
    <property type="protein sequence ID" value="MBB6716336.1"/>
    <property type="molecule type" value="Genomic_DNA"/>
</dbReference>
<dbReference type="RefSeq" id="WP_185165384.1">
    <property type="nucleotide sequence ID" value="NZ_JACKWY010000013.1"/>
</dbReference>
<sequence>MKIAQVQFQASCTKELASKKYSYRTGIETLKKGNEVVVETQWGLKVAIFQNYVSDNDEDNRLKATAWIVQKINTDEVEQLKVLEDFTNVWVDLEVDTLIQVRDTKNSVWIRAYFSHAKGNTIYAFPHGRTSHTAKGLRTEPFRYAEILD</sequence>
<dbReference type="AlphaFoldDB" id="A0A7X0SIZ4"/>
<evidence type="ECO:0000313" key="2">
    <source>
        <dbReference type="Proteomes" id="UP000585258"/>
    </source>
</evidence>
<dbReference type="Proteomes" id="UP000585258">
    <property type="component" value="Unassembled WGS sequence"/>
</dbReference>
<name>A0A7X0SIZ4_9CLOT</name>
<proteinExistence type="predicted"/>
<accession>A0A7X0SIZ4</accession>
<comment type="caution">
    <text evidence="1">The sequence shown here is derived from an EMBL/GenBank/DDBJ whole genome shotgun (WGS) entry which is preliminary data.</text>
</comment>
<evidence type="ECO:0000313" key="1">
    <source>
        <dbReference type="EMBL" id="MBB6716336.1"/>
    </source>
</evidence>